<reference evidence="1 2" key="1">
    <citation type="submission" date="2023-04" db="EMBL/GenBank/DDBJ databases">
        <title>Fusibacter bizertensis strain WBS, isolated from littoral bottom sediments of the Arctic seas - biochemical and genomic analysis.</title>
        <authorList>
            <person name="Brioukhanov A.L."/>
        </authorList>
    </citation>
    <scope>NUCLEOTIDE SEQUENCE [LARGE SCALE GENOMIC DNA]</scope>
    <source>
        <strain evidence="1 2">WBS</strain>
    </source>
</reference>
<keyword evidence="2" id="KW-1185">Reference proteome</keyword>
<name>A0ABT6NG30_9FIRM</name>
<evidence type="ECO:0000313" key="1">
    <source>
        <dbReference type="EMBL" id="MDH8679401.1"/>
    </source>
</evidence>
<dbReference type="EMBL" id="JARYZI010000012">
    <property type="protein sequence ID" value="MDH8679401.1"/>
    <property type="molecule type" value="Genomic_DNA"/>
</dbReference>
<organism evidence="1 2">
    <name type="scientific">Fusibacter bizertensis</name>
    <dbReference type="NCBI Taxonomy" id="1488331"/>
    <lineage>
        <taxon>Bacteria</taxon>
        <taxon>Bacillati</taxon>
        <taxon>Bacillota</taxon>
        <taxon>Clostridia</taxon>
        <taxon>Eubacteriales</taxon>
        <taxon>Eubacteriales Family XII. Incertae Sedis</taxon>
        <taxon>Fusibacter</taxon>
    </lineage>
</organism>
<protein>
    <submittedName>
        <fullName evidence="1">Uncharacterized protein</fullName>
    </submittedName>
</protein>
<dbReference type="RefSeq" id="WP_281095298.1">
    <property type="nucleotide sequence ID" value="NZ_JARYZI010000012.1"/>
</dbReference>
<dbReference type="Proteomes" id="UP001158045">
    <property type="component" value="Unassembled WGS sequence"/>
</dbReference>
<gene>
    <name evidence="1" type="ORF">QE109_14680</name>
</gene>
<evidence type="ECO:0000313" key="2">
    <source>
        <dbReference type="Proteomes" id="UP001158045"/>
    </source>
</evidence>
<comment type="caution">
    <text evidence="1">The sequence shown here is derived from an EMBL/GenBank/DDBJ whole genome shotgun (WGS) entry which is preliminary data.</text>
</comment>
<sequence length="124" mass="14633">MCNVSERTKKAFRYTIMALAIGLIVKASYELKYLDVATGICRLETSRKGQIQRISMKSLSFVGYTDSEDAFILRMQEMGWHFLKHYGRGMIFEKDGYEILITKRNYFNRYLVFEVTTREIFDLI</sequence>
<accession>A0ABT6NG30</accession>
<proteinExistence type="predicted"/>